<proteinExistence type="predicted"/>
<dbReference type="OrthoDB" id="149709at2"/>
<dbReference type="SUPFAM" id="SSF55729">
    <property type="entry name" value="Acyl-CoA N-acyltransferases (Nat)"/>
    <property type="match status" value="1"/>
</dbReference>
<sequence>MTGFELTAEFHELGMAEPWSRLLPRLRELADRTADGAPRCVLEIGAGSGMGTVGLAGLWPGAELVAVEPDATMRAMLLGRLAADAGLRGRTTVLSLPVAPGTTHTLRERITAAAPSGADLVVLAHMAGLLEPIELRALMEVTAGTLAPGGVAVVTFSTPHGGDVDAEPADAVVRHVEEVAVGHHRVRGVYERTPAGFRVGYEQLDGAGTPLRSVVRSGPAREPAGEEELVAAAAAAGLVPSDLGWPGALVLRREDAPVDGVTEDRGSVAPDLTSWLPDWDDVARAHTERLRALDPALGAVAAPGGDERLDVLRVQDDDGPVWGVLRRSVTAPGDPVSLWGPATREILQLRSAHRPSSVAFAGLLDRWLLRLRAEGEAGTGDRGAIVRVPDAERALTLPLLEAGFTPQTTTAIRAVRPEEASGPDPAEPGLRAPLPSDRERLLDLAEEMVASDVAAGSAWPRPDARTLVAHYVDELLARPDGWGYVAADESGVVGAISLAPPRESAWAAPSTSLAPVVYLGMTVVAEGVRRRGIGRRLVDAAHRRAAAEGASAVLLDHATLSPLSAPFWHRRGYRPLWTTWVRRL</sequence>
<keyword evidence="2" id="KW-0012">Acyltransferase</keyword>
<dbReference type="CDD" id="cd02440">
    <property type="entry name" value="AdoMet_MTases"/>
    <property type="match status" value="1"/>
</dbReference>
<dbReference type="Pfam" id="PF00583">
    <property type="entry name" value="Acetyltransf_1"/>
    <property type="match status" value="1"/>
</dbReference>
<evidence type="ECO:0000256" key="1">
    <source>
        <dbReference type="ARBA" id="ARBA00022679"/>
    </source>
</evidence>
<protein>
    <submittedName>
        <fullName evidence="4">Small ribosomal subunit Rsm22</fullName>
    </submittedName>
</protein>
<evidence type="ECO:0000313" key="4">
    <source>
        <dbReference type="EMBL" id="ROR96524.1"/>
    </source>
</evidence>
<dbReference type="GO" id="GO:0016747">
    <property type="term" value="F:acyltransferase activity, transferring groups other than amino-acyl groups"/>
    <property type="evidence" value="ECO:0007669"/>
    <property type="project" value="InterPro"/>
</dbReference>
<dbReference type="InterPro" id="IPR029063">
    <property type="entry name" value="SAM-dependent_MTases_sf"/>
</dbReference>
<dbReference type="Gene3D" id="3.40.630.30">
    <property type="match status" value="1"/>
</dbReference>
<keyword evidence="5" id="KW-1185">Reference proteome</keyword>
<feature type="domain" description="N-acetyltransferase" evidence="3">
    <location>
        <begin position="439"/>
        <end position="584"/>
    </location>
</feature>
<dbReference type="InterPro" id="IPR050832">
    <property type="entry name" value="Bact_Acetyltransf"/>
</dbReference>
<comment type="caution">
    <text evidence="4">The sequence shown here is derived from an EMBL/GenBank/DDBJ whole genome shotgun (WGS) entry which is preliminary data.</text>
</comment>
<dbReference type="RefSeq" id="WP_123738688.1">
    <property type="nucleotide sequence ID" value="NZ_RKHQ01000001.1"/>
</dbReference>
<evidence type="ECO:0000256" key="2">
    <source>
        <dbReference type="ARBA" id="ARBA00023315"/>
    </source>
</evidence>
<dbReference type="PROSITE" id="PS51186">
    <property type="entry name" value="GNAT"/>
    <property type="match status" value="1"/>
</dbReference>
<keyword evidence="1" id="KW-0808">Transferase</keyword>
<gene>
    <name evidence="4" type="ORF">EDD28_1109</name>
</gene>
<dbReference type="EMBL" id="RKHQ01000001">
    <property type="protein sequence ID" value="ROR96524.1"/>
    <property type="molecule type" value="Genomic_DNA"/>
</dbReference>
<organism evidence="4 5">
    <name type="scientific">Salana multivorans</name>
    <dbReference type="NCBI Taxonomy" id="120377"/>
    <lineage>
        <taxon>Bacteria</taxon>
        <taxon>Bacillati</taxon>
        <taxon>Actinomycetota</taxon>
        <taxon>Actinomycetes</taxon>
        <taxon>Micrococcales</taxon>
        <taxon>Beutenbergiaceae</taxon>
        <taxon>Salana</taxon>
    </lineage>
</organism>
<dbReference type="Proteomes" id="UP000275356">
    <property type="component" value="Unassembled WGS sequence"/>
</dbReference>
<dbReference type="AlphaFoldDB" id="A0A3N2DAQ2"/>
<dbReference type="PANTHER" id="PTHR43877">
    <property type="entry name" value="AMINOALKYLPHOSPHONATE N-ACETYLTRANSFERASE-RELATED-RELATED"/>
    <property type="match status" value="1"/>
</dbReference>
<dbReference type="Gene3D" id="3.40.50.150">
    <property type="entry name" value="Vaccinia Virus protein VP39"/>
    <property type="match status" value="1"/>
</dbReference>
<dbReference type="SUPFAM" id="SSF53335">
    <property type="entry name" value="S-adenosyl-L-methionine-dependent methyltransferases"/>
    <property type="match status" value="1"/>
</dbReference>
<dbReference type="InterPro" id="IPR016181">
    <property type="entry name" value="Acyl_CoA_acyltransferase"/>
</dbReference>
<name>A0A3N2DAQ2_9MICO</name>
<accession>A0A3N2DAQ2</accession>
<evidence type="ECO:0000313" key="5">
    <source>
        <dbReference type="Proteomes" id="UP000275356"/>
    </source>
</evidence>
<reference evidence="4 5" key="1">
    <citation type="submission" date="2018-11" db="EMBL/GenBank/DDBJ databases">
        <title>Sequencing the genomes of 1000 actinobacteria strains.</title>
        <authorList>
            <person name="Klenk H.-P."/>
        </authorList>
    </citation>
    <scope>NUCLEOTIDE SEQUENCE [LARGE SCALE GENOMIC DNA]</scope>
    <source>
        <strain evidence="4 5">DSM 13521</strain>
    </source>
</reference>
<evidence type="ECO:0000259" key="3">
    <source>
        <dbReference type="PROSITE" id="PS51186"/>
    </source>
</evidence>
<dbReference type="InterPro" id="IPR000182">
    <property type="entry name" value="GNAT_dom"/>
</dbReference>